<accession>A0ACC3SMP1</accession>
<reference evidence="1" key="1">
    <citation type="submission" date="2024-02" db="EMBL/GenBank/DDBJ databases">
        <title>Metagenome Assembled Genome of Zalaria obscura JY119.</title>
        <authorList>
            <person name="Vighnesh L."/>
            <person name="Jagadeeshwari U."/>
            <person name="Venkata Ramana C."/>
            <person name="Sasikala C."/>
        </authorList>
    </citation>
    <scope>NUCLEOTIDE SEQUENCE</scope>
    <source>
        <strain evidence="1">JY119</strain>
    </source>
</reference>
<comment type="caution">
    <text evidence="1">The sequence shown here is derived from an EMBL/GenBank/DDBJ whole genome shotgun (WGS) entry which is preliminary data.</text>
</comment>
<name>A0ACC3SMP1_9PEZI</name>
<evidence type="ECO:0000313" key="2">
    <source>
        <dbReference type="Proteomes" id="UP001320706"/>
    </source>
</evidence>
<proteinExistence type="predicted"/>
<dbReference type="Proteomes" id="UP001320706">
    <property type="component" value="Unassembled WGS sequence"/>
</dbReference>
<dbReference type="EMBL" id="JAMKPW020000002">
    <property type="protein sequence ID" value="KAK8219953.1"/>
    <property type="molecule type" value="Genomic_DNA"/>
</dbReference>
<organism evidence="1 2">
    <name type="scientific">Zalaria obscura</name>
    <dbReference type="NCBI Taxonomy" id="2024903"/>
    <lineage>
        <taxon>Eukaryota</taxon>
        <taxon>Fungi</taxon>
        <taxon>Dikarya</taxon>
        <taxon>Ascomycota</taxon>
        <taxon>Pezizomycotina</taxon>
        <taxon>Dothideomycetes</taxon>
        <taxon>Dothideomycetidae</taxon>
        <taxon>Dothideales</taxon>
        <taxon>Zalariaceae</taxon>
        <taxon>Zalaria</taxon>
    </lineage>
</organism>
<gene>
    <name evidence="1" type="ORF">M8818_000368</name>
</gene>
<evidence type="ECO:0000313" key="1">
    <source>
        <dbReference type="EMBL" id="KAK8219953.1"/>
    </source>
</evidence>
<keyword evidence="2" id="KW-1185">Reference proteome</keyword>
<protein>
    <submittedName>
        <fullName evidence="1">Uncharacterized protein</fullName>
    </submittedName>
</protein>
<sequence length="400" mass="45254">MLPPRVHHYAVRCIVAIPIAILLALLIANIGIICRKENQAILYARWLPKSAGTPEQVVGSHTWKASHSPSPQRETVDEHPVGQLMKGADQQWKQYDMERSKTFKATVETYRRKYGRHPPPGFKQWYKFARQRQVYHIDDFDQINDDLRPFWALKPNHIRKFAAHASDNLGHDLSTVSIRQGQVFQEVWGSWRTETFISLLAGFAQHLPDMDLAMNRMDQPRVIVPWDQLQSYLAEEFATRSLDPNVEDAFTANMDGLYRAGPKPSDVSWWDRWVLFPLLRLPPIPEPEPPEDWGWFAAQGQQFMNFAGNSCPPTSHGSNSSVSKAETERSYKSAVGGFISNFSSSSDLCTVGHEVHDKHGMLYASTSIDVIPLLVTSEKIYDPTNFDGTISSLAAGPPKL</sequence>